<keyword evidence="4 8" id="KW-0812">Transmembrane</keyword>
<dbReference type="InterPro" id="IPR039426">
    <property type="entry name" value="TonB-dep_rcpt-like"/>
</dbReference>
<evidence type="ECO:0000256" key="7">
    <source>
        <dbReference type="ARBA" id="ARBA00023237"/>
    </source>
</evidence>
<dbReference type="InterPro" id="IPR023997">
    <property type="entry name" value="TonB-dep_OMP_SusC/RagA_CS"/>
</dbReference>
<dbReference type="InterPro" id="IPR008969">
    <property type="entry name" value="CarboxyPept-like_regulatory"/>
</dbReference>
<dbReference type="Pfam" id="PF13715">
    <property type="entry name" value="CarbopepD_reg_2"/>
    <property type="match status" value="1"/>
</dbReference>
<comment type="caution">
    <text evidence="10">The sequence shown here is derived from an EMBL/GenBank/DDBJ whole genome shotgun (WGS) entry which is preliminary data.</text>
</comment>
<dbReference type="InterPro" id="IPR012910">
    <property type="entry name" value="Plug_dom"/>
</dbReference>
<dbReference type="FunFam" id="2.60.40.1120:FF:000003">
    <property type="entry name" value="Outer membrane protein Omp121"/>
    <property type="match status" value="1"/>
</dbReference>
<dbReference type="SUPFAM" id="SSF56935">
    <property type="entry name" value="Porins"/>
    <property type="match status" value="1"/>
</dbReference>
<proteinExistence type="inferred from homology"/>
<dbReference type="Proteomes" id="UP000725002">
    <property type="component" value="Unassembled WGS sequence"/>
</dbReference>
<dbReference type="Gene3D" id="2.40.170.20">
    <property type="entry name" value="TonB-dependent receptor, beta-barrel domain"/>
    <property type="match status" value="1"/>
</dbReference>
<comment type="subcellular location">
    <subcellularLocation>
        <location evidence="1 8">Cell outer membrane</location>
        <topology evidence="1 8">Multi-pass membrane protein</topology>
    </subcellularLocation>
</comment>
<dbReference type="Pfam" id="PF07715">
    <property type="entry name" value="Plug"/>
    <property type="match status" value="1"/>
</dbReference>
<feature type="domain" description="TonB-dependent receptor plug" evidence="9">
    <location>
        <begin position="123"/>
        <end position="224"/>
    </location>
</feature>
<keyword evidence="3 8" id="KW-1134">Transmembrane beta strand</keyword>
<dbReference type="InterPro" id="IPR036942">
    <property type="entry name" value="Beta-barrel_TonB_sf"/>
</dbReference>
<dbReference type="PANTHER" id="PTHR30069">
    <property type="entry name" value="TONB-DEPENDENT OUTER MEMBRANE RECEPTOR"/>
    <property type="match status" value="1"/>
</dbReference>
<evidence type="ECO:0000256" key="6">
    <source>
        <dbReference type="ARBA" id="ARBA00023136"/>
    </source>
</evidence>
<evidence type="ECO:0000256" key="8">
    <source>
        <dbReference type="PROSITE-ProRule" id="PRU01360"/>
    </source>
</evidence>
<keyword evidence="10" id="KW-0675">Receptor</keyword>
<dbReference type="GO" id="GO:0009279">
    <property type="term" value="C:cell outer membrane"/>
    <property type="evidence" value="ECO:0007669"/>
    <property type="project" value="UniProtKB-SubCell"/>
</dbReference>
<protein>
    <submittedName>
        <fullName evidence="10">TonB-dependent receptor</fullName>
    </submittedName>
</protein>
<evidence type="ECO:0000256" key="4">
    <source>
        <dbReference type="ARBA" id="ARBA00022692"/>
    </source>
</evidence>
<dbReference type="SUPFAM" id="SSF49464">
    <property type="entry name" value="Carboxypeptidase regulatory domain-like"/>
    <property type="match status" value="1"/>
</dbReference>
<evidence type="ECO:0000313" key="11">
    <source>
        <dbReference type="Proteomes" id="UP000725002"/>
    </source>
</evidence>
<dbReference type="PANTHER" id="PTHR30069:SF29">
    <property type="entry name" value="HEMOGLOBIN AND HEMOGLOBIN-HAPTOGLOBIN-BINDING PROTEIN 1-RELATED"/>
    <property type="match status" value="1"/>
</dbReference>
<dbReference type="Gene3D" id="2.60.40.1120">
    <property type="entry name" value="Carboxypeptidase-like, regulatory domain"/>
    <property type="match status" value="1"/>
</dbReference>
<evidence type="ECO:0000256" key="3">
    <source>
        <dbReference type="ARBA" id="ARBA00022452"/>
    </source>
</evidence>
<dbReference type="Gene3D" id="2.170.130.10">
    <property type="entry name" value="TonB-dependent receptor, plug domain"/>
    <property type="match status" value="1"/>
</dbReference>
<dbReference type="PROSITE" id="PS52016">
    <property type="entry name" value="TONB_DEPENDENT_REC_3"/>
    <property type="match status" value="1"/>
</dbReference>
<evidence type="ECO:0000256" key="2">
    <source>
        <dbReference type="ARBA" id="ARBA00022448"/>
    </source>
</evidence>
<dbReference type="GO" id="GO:0044718">
    <property type="term" value="P:siderophore transmembrane transport"/>
    <property type="evidence" value="ECO:0007669"/>
    <property type="project" value="TreeGrafter"/>
</dbReference>
<gene>
    <name evidence="10" type="ORF">IAB75_10325</name>
</gene>
<keyword evidence="7 8" id="KW-0998">Cell outer membrane</keyword>
<dbReference type="NCBIfam" id="TIGR04056">
    <property type="entry name" value="OMP_RagA_SusC"/>
    <property type="match status" value="1"/>
</dbReference>
<dbReference type="AlphaFoldDB" id="A0A940E0J7"/>
<dbReference type="EMBL" id="JADILV010000075">
    <property type="protein sequence ID" value="MBO8484488.1"/>
    <property type="molecule type" value="Genomic_DNA"/>
</dbReference>
<keyword evidence="2 8" id="KW-0813">Transport</keyword>
<dbReference type="NCBIfam" id="TIGR04057">
    <property type="entry name" value="SusC_RagA_signa"/>
    <property type="match status" value="1"/>
</dbReference>
<keyword evidence="6 8" id="KW-0472">Membrane</keyword>
<reference evidence="10" key="2">
    <citation type="journal article" date="2021" name="PeerJ">
        <title>Extensive microbial diversity within the chicken gut microbiome revealed by metagenomics and culture.</title>
        <authorList>
            <person name="Gilroy R."/>
            <person name="Ravi A."/>
            <person name="Getino M."/>
            <person name="Pursley I."/>
            <person name="Horton D.L."/>
            <person name="Alikhan N.F."/>
            <person name="Baker D."/>
            <person name="Gharbi K."/>
            <person name="Hall N."/>
            <person name="Watson M."/>
            <person name="Adriaenssens E.M."/>
            <person name="Foster-Nyarko E."/>
            <person name="Jarju S."/>
            <person name="Secka A."/>
            <person name="Antonio M."/>
            <person name="Oren A."/>
            <person name="Chaudhuri R.R."/>
            <person name="La Ragione R."/>
            <person name="Hildebrand F."/>
            <person name="Pallen M.J."/>
        </authorList>
    </citation>
    <scope>NUCLEOTIDE SEQUENCE</scope>
    <source>
        <strain evidence="10">G3-8215</strain>
    </source>
</reference>
<organism evidence="10 11">
    <name type="scientific">Candidatus Cryptobacteroides avicola</name>
    <dbReference type="NCBI Taxonomy" id="2840757"/>
    <lineage>
        <taxon>Bacteria</taxon>
        <taxon>Pseudomonadati</taxon>
        <taxon>Bacteroidota</taxon>
        <taxon>Bacteroidia</taxon>
        <taxon>Bacteroidales</taxon>
        <taxon>Candidatus Cryptobacteroides</taxon>
    </lineage>
</organism>
<accession>A0A940E0J7</accession>
<evidence type="ECO:0000256" key="1">
    <source>
        <dbReference type="ARBA" id="ARBA00004571"/>
    </source>
</evidence>
<evidence type="ECO:0000256" key="5">
    <source>
        <dbReference type="ARBA" id="ARBA00022729"/>
    </source>
</evidence>
<comment type="similarity">
    <text evidence="8">Belongs to the TonB-dependent receptor family.</text>
</comment>
<dbReference type="InterPro" id="IPR037066">
    <property type="entry name" value="Plug_dom_sf"/>
</dbReference>
<evidence type="ECO:0000313" key="10">
    <source>
        <dbReference type="EMBL" id="MBO8484488.1"/>
    </source>
</evidence>
<evidence type="ECO:0000259" key="9">
    <source>
        <dbReference type="Pfam" id="PF07715"/>
    </source>
</evidence>
<reference evidence="10" key="1">
    <citation type="submission" date="2020-10" db="EMBL/GenBank/DDBJ databases">
        <authorList>
            <person name="Gilroy R."/>
        </authorList>
    </citation>
    <scope>NUCLEOTIDE SEQUENCE</scope>
    <source>
        <strain evidence="10">G3-8215</strain>
    </source>
</reference>
<keyword evidence="5" id="KW-0732">Signal</keyword>
<dbReference type="GO" id="GO:0015344">
    <property type="term" value="F:siderophore uptake transmembrane transporter activity"/>
    <property type="evidence" value="ECO:0007669"/>
    <property type="project" value="TreeGrafter"/>
</dbReference>
<sequence length="1056" mass="118982">MNNYDKLRRYRGIALALAFILMPFVMYAQDMITVSGVVSDDTQQPVIGASVMIKGSTTGVPTDLDGNYSITVPDNAVLEFSSVGLKTVEIPVNGRTAINVVLPTDNTFLESVVVVGYGTQKKGSITGSVAGVGNDDIIKTKSENPQNMLTGRVPGLRVWQKTAEPGTYNNAFDIRGMGTPLVIIDGVPRDMADFQRLNATDIENVSVLKDAAAAIYGVRAGNGVVLVTTKKGSEGKAKVSYNGSFTFQTPSKMPELTSAVDAMTLWNEKNNNKIHDGSPIYTEQDFAAFLSGEKKDANWNDLVIAKWVPQTQHDLSISGGTEKYQYYVSMGYLYQEGFFKSGDLNYDKYNIRANISAELVKGLKFDLNLSGFTDERNTPYTSTVDIIKNYWAQGSIHPAYADPDNTLLNYAGLDLMQNTVAMMSSDISGYKKYRQKSFNGSASLEFDFGTLTHYLEGLKISGLFGYDFRYDDNEAYRKEYSLYEYNSTTGTYTSQVFPNWTNLLRRENYTKQQVLAHVMLNYDRTFNQKHHVGGLIGWEVQKRDGDNFYAYGDLGYSSPYFTALNGNNQLLGLDKNKEQLYNIGYEALIGRVNYGFDDRYLVEFQFRYDGSSKFAPGHQWGFFPSASIGWRLSEEPFFKNTPALSFINQLKFRASYGVLGDDGMDLNYQWLNGYTYEGGNVSGNGWYNAYAPGYMFNGSFVYGATPQPIPNTNITWLTSKTFNVGVDFEAWNGKLGASFDYFNRTRSGIFKANTNELPTIVGATAPTENADSDRHFGMELELSHRNKVGDFSYELKGIVTITRQKYLKSVQKGNYGNSYDRWRNDNLNNRYQGVQFGYEGAGRYESWQDIWTYPIYKENSTLPGDYKYVDWNGDGEINDLDKHPYAFDQTPWLNYSLDFRLAWKGLDFSMLLQGTALGSLKYEEPLYNIWGQNGGGTLTQYLDRWHPANGETDIYDPNIQWVSGYYGYTGHYPDGDSDFNRVSTAFLRVKSVEIGYTLPKFKSPAMKDFSLRIYFNAYNPFTITGVKFVDPEHPGEELGRLYPLSKTYTLGLNLSF</sequence>
<name>A0A940E0J7_9BACT</name>
<dbReference type="InterPro" id="IPR023996">
    <property type="entry name" value="TonB-dep_OMP_SusC/RagA"/>
</dbReference>